<evidence type="ECO:0000313" key="3">
    <source>
        <dbReference type="Proteomes" id="UP001417504"/>
    </source>
</evidence>
<dbReference type="Proteomes" id="UP001417504">
    <property type="component" value="Unassembled WGS sequence"/>
</dbReference>
<feature type="transmembrane region" description="Helical" evidence="1">
    <location>
        <begin position="20"/>
        <end position="48"/>
    </location>
</feature>
<organism evidence="2 3">
    <name type="scientific">Stephania japonica</name>
    <dbReference type="NCBI Taxonomy" id="461633"/>
    <lineage>
        <taxon>Eukaryota</taxon>
        <taxon>Viridiplantae</taxon>
        <taxon>Streptophyta</taxon>
        <taxon>Embryophyta</taxon>
        <taxon>Tracheophyta</taxon>
        <taxon>Spermatophyta</taxon>
        <taxon>Magnoliopsida</taxon>
        <taxon>Ranunculales</taxon>
        <taxon>Menispermaceae</taxon>
        <taxon>Menispermoideae</taxon>
        <taxon>Cissampelideae</taxon>
        <taxon>Stephania</taxon>
    </lineage>
</organism>
<keyword evidence="1" id="KW-0812">Transmembrane</keyword>
<evidence type="ECO:0000313" key="2">
    <source>
        <dbReference type="EMBL" id="KAK9144427.1"/>
    </source>
</evidence>
<keyword evidence="3" id="KW-1185">Reference proteome</keyword>
<evidence type="ECO:0000256" key="1">
    <source>
        <dbReference type="SAM" id="Phobius"/>
    </source>
</evidence>
<gene>
    <name evidence="2" type="ORF">Sjap_004330</name>
</gene>
<sequence length="77" mass="8702">MVFRTGSLAGMLGMFRWKSWLSYLLGAYIWCEGFILCYLPCVFGHLLMVCGRFWLERMGAMTVLGTGTGSHSRSLLL</sequence>
<protein>
    <submittedName>
        <fullName evidence="2">Uncharacterized protein</fullName>
    </submittedName>
</protein>
<proteinExistence type="predicted"/>
<keyword evidence="1" id="KW-1133">Transmembrane helix</keyword>
<keyword evidence="1" id="KW-0472">Membrane</keyword>
<dbReference type="EMBL" id="JBBNAE010000002">
    <property type="protein sequence ID" value="KAK9144427.1"/>
    <property type="molecule type" value="Genomic_DNA"/>
</dbReference>
<reference evidence="2 3" key="1">
    <citation type="submission" date="2024-01" db="EMBL/GenBank/DDBJ databases">
        <title>Genome assemblies of Stephania.</title>
        <authorList>
            <person name="Yang L."/>
        </authorList>
    </citation>
    <scope>NUCLEOTIDE SEQUENCE [LARGE SCALE GENOMIC DNA]</scope>
    <source>
        <strain evidence="2">QJT</strain>
        <tissue evidence="2">Leaf</tissue>
    </source>
</reference>
<name>A0AAP0PHR2_9MAGN</name>
<comment type="caution">
    <text evidence="2">The sequence shown here is derived from an EMBL/GenBank/DDBJ whole genome shotgun (WGS) entry which is preliminary data.</text>
</comment>
<accession>A0AAP0PHR2</accession>
<dbReference type="AlphaFoldDB" id="A0AAP0PHR2"/>